<reference evidence="2" key="1">
    <citation type="journal article" date="2006" name="PLoS Biol.">
        <title>Macronuclear genome sequence of the ciliate Tetrahymena thermophila, a model eukaryote.</title>
        <authorList>
            <person name="Eisen J.A."/>
            <person name="Coyne R.S."/>
            <person name="Wu M."/>
            <person name="Wu D."/>
            <person name="Thiagarajan M."/>
            <person name="Wortman J.R."/>
            <person name="Badger J.H."/>
            <person name="Ren Q."/>
            <person name="Amedeo P."/>
            <person name="Jones K.M."/>
            <person name="Tallon L.J."/>
            <person name="Delcher A.L."/>
            <person name="Salzberg S.L."/>
            <person name="Silva J.C."/>
            <person name="Haas B.J."/>
            <person name="Majoros W.H."/>
            <person name="Farzad M."/>
            <person name="Carlton J.M."/>
            <person name="Smith R.K. Jr."/>
            <person name="Garg J."/>
            <person name="Pearlman R.E."/>
            <person name="Karrer K.M."/>
            <person name="Sun L."/>
            <person name="Manning G."/>
            <person name="Elde N.C."/>
            <person name="Turkewitz A.P."/>
            <person name="Asai D.J."/>
            <person name="Wilkes D.E."/>
            <person name="Wang Y."/>
            <person name="Cai H."/>
            <person name="Collins K."/>
            <person name="Stewart B.A."/>
            <person name="Lee S.R."/>
            <person name="Wilamowska K."/>
            <person name="Weinberg Z."/>
            <person name="Ruzzo W.L."/>
            <person name="Wloga D."/>
            <person name="Gaertig J."/>
            <person name="Frankel J."/>
            <person name="Tsao C.-C."/>
            <person name="Gorovsky M.A."/>
            <person name="Keeling P.J."/>
            <person name="Waller R.F."/>
            <person name="Patron N.J."/>
            <person name="Cherry J.M."/>
            <person name="Stover N.A."/>
            <person name="Krieger C.J."/>
            <person name="del Toro C."/>
            <person name="Ryder H.F."/>
            <person name="Williamson S.C."/>
            <person name="Barbeau R.A."/>
            <person name="Hamilton E.P."/>
            <person name="Orias E."/>
        </authorList>
    </citation>
    <scope>NUCLEOTIDE SEQUENCE [LARGE SCALE GENOMIC DNA]</scope>
    <source>
        <strain evidence="2">SB210</strain>
    </source>
</reference>
<dbReference type="Proteomes" id="UP000009168">
    <property type="component" value="Unassembled WGS sequence"/>
</dbReference>
<dbReference type="GeneID" id="24438050"/>
<dbReference type="KEGG" id="tet:TTHERM_000254589"/>
<dbReference type="EMBL" id="GG662647">
    <property type="protein sequence ID" value="EWS73622.1"/>
    <property type="molecule type" value="Genomic_DNA"/>
</dbReference>
<evidence type="ECO:0000313" key="1">
    <source>
        <dbReference type="EMBL" id="EWS73622.1"/>
    </source>
</evidence>
<dbReference type="RefSeq" id="XP_012653852.1">
    <property type="nucleotide sequence ID" value="XM_012798398.1"/>
</dbReference>
<gene>
    <name evidence="1" type="ORF">TTHERM_000254589</name>
</gene>
<proteinExistence type="predicted"/>
<dbReference type="AlphaFoldDB" id="W7X8F0"/>
<organism evidence="1 2">
    <name type="scientific">Tetrahymena thermophila (strain SB210)</name>
    <dbReference type="NCBI Taxonomy" id="312017"/>
    <lineage>
        <taxon>Eukaryota</taxon>
        <taxon>Sar</taxon>
        <taxon>Alveolata</taxon>
        <taxon>Ciliophora</taxon>
        <taxon>Intramacronucleata</taxon>
        <taxon>Oligohymenophorea</taxon>
        <taxon>Hymenostomatida</taxon>
        <taxon>Tetrahymenina</taxon>
        <taxon>Tetrahymenidae</taxon>
        <taxon>Tetrahymena</taxon>
    </lineage>
</organism>
<name>W7X8F0_TETTS</name>
<dbReference type="InParanoid" id="W7X8F0"/>
<keyword evidence="2" id="KW-1185">Reference proteome</keyword>
<evidence type="ECO:0000313" key="2">
    <source>
        <dbReference type="Proteomes" id="UP000009168"/>
    </source>
</evidence>
<sequence length="170" mass="20311">MISFFFFFKNIKYKLLKIQLIISGQKEQIKYLNLQICFHKKVSTQDLQIHIQAAISYNSKSNLYIIHSKTNCQWCEVYKCNLKTLDKKSFQQKQMVGTQQRWDSLSYFQSQTLIRASVPYNLHYTFLGFVTSNRILVYIIIKEQCNQYIFLGFLSKIAYRYFNLLYVTQG</sequence>
<protein>
    <submittedName>
        <fullName evidence="1">Uncharacterized protein</fullName>
    </submittedName>
</protein>
<accession>W7X8F0</accession>